<dbReference type="AlphaFoldDB" id="A0AAW0AY99"/>
<feature type="region of interest" description="Disordered" evidence="1">
    <location>
        <begin position="122"/>
        <end position="196"/>
    </location>
</feature>
<keyword evidence="3" id="KW-1185">Reference proteome</keyword>
<organism evidence="2 3">
    <name type="scientific">Favolaschia claudopus</name>
    <dbReference type="NCBI Taxonomy" id="2862362"/>
    <lineage>
        <taxon>Eukaryota</taxon>
        <taxon>Fungi</taxon>
        <taxon>Dikarya</taxon>
        <taxon>Basidiomycota</taxon>
        <taxon>Agaricomycotina</taxon>
        <taxon>Agaricomycetes</taxon>
        <taxon>Agaricomycetidae</taxon>
        <taxon>Agaricales</taxon>
        <taxon>Marasmiineae</taxon>
        <taxon>Mycenaceae</taxon>
        <taxon>Favolaschia</taxon>
    </lineage>
</organism>
<comment type="caution">
    <text evidence="2">The sequence shown here is derived from an EMBL/GenBank/DDBJ whole genome shotgun (WGS) entry which is preliminary data.</text>
</comment>
<sequence length="315" mass="33615">MSSNSPSPTPPPTVAAAQQPPAPPPPPTASESLEPDGFHEAFKAFGYDFVSTTRIAGLPGYVVQNLLDQVRDDYHAHGHSESGLTGGDAVDRSARINLSYDMVCHWFSNVYAMEVMRRPSTLLGGSDSLDDTDSSAEGEEEVEDANRDDPKCTATTATAPPAASSTADDSTAADDTSSTGEDAADDTSGYTRFPRPFWLATQPSDLKGLTEGNAASVIDSVLRALRAENAGAVVESDSDSDSDEMPNLIPVPNSDDEPDWHHLEITGHGPTRQVRCTCSDGRHGPHQRREAYAFVAPDGTLVIQKSKLTFINLEL</sequence>
<gene>
    <name evidence="2" type="ORF">R3P38DRAFT_3200903</name>
</gene>
<reference evidence="2 3" key="1">
    <citation type="journal article" date="2024" name="J Genomics">
        <title>Draft genome sequencing and assembly of Favolaschia claudopus CIRM-BRFM 2984 isolated from oak limbs.</title>
        <authorList>
            <person name="Navarro D."/>
            <person name="Drula E."/>
            <person name="Chaduli D."/>
            <person name="Cazenave R."/>
            <person name="Ahrendt S."/>
            <person name="Wang J."/>
            <person name="Lipzen A."/>
            <person name="Daum C."/>
            <person name="Barry K."/>
            <person name="Grigoriev I.V."/>
            <person name="Favel A."/>
            <person name="Rosso M.N."/>
            <person name="Martin F."/>
        </authorList>
    </citation>
    <scope>NUCLEOTIDE SEQUENCE [LARGE SCALE GENOMIC DNA]</scope>
    <source>
        <strain evidence="2 3">CIRM-BRFM 2984</strain>
    </source>
</reference>
<protein>
    <submittedName>
        <fullName evidence="2">Uncharacterized protein</fullName>
    </submittedName>
</protein>
<feature type="compositionally biased region" description="Acidic residues" evidence="1">
    <location>
        <begin position="128"/>
        <end position="143"/>
    </location>
</feature>
<accession>A0AAW0AY99</accession>
<evidence type="ECO:0000256" key="1">
    <source>
        <dbReference type="SAM" id="MobiDB-lite"/>
    </source>
</evidence>
<dbReference type="EMBL" id="JAWWNJ010000046">
    <property type="protein sequence ID" value="KAK7018525.1"/>
    <property type="molecule type" value="Genomic_DNA"/>
</dbReference>
<feature type="compositionally biased region" description="Low complexity" evidence="1">
    <location>
        <begin position="152"/>
        <end position="181"/>
    </location>
</feature>
<dbReference type="Proteomes" id="UP001362999">
    <property type="component" value="Unassembled WGS sequence"/>
</dbReference>
<evidence type="ECO:0000313" key="3">
    <source>
        <dbReference type="Proteomes" id="UP001362999"/>
    </source>
</evidence>
<feature type="region of interest" description="Disordered" evidence="1">
    <location>
        <begin position="1"/>
        <end position="34"/>
    </location>
</feature>
<proteinExistence type="predicted"/>
<name>A0AAW0AY99_9AGAR</name>
<evidence type="ECO:0000313" key="2">
    <source>
        <dbReference type="EMBL" id="KAK7018525.1"/>
    </source>
</evidence>